<accession>A0ABN9RDK4</accession>
<feature type="compositionally biased region" description="Basic and acidic residues" evidence="1">
    <location>
        <begin position="135"/>
        <end position="145"/>
    </location>
</feature>
<name>A0ABN9RDK4_9DINO</name>
<evidence type="ECO:0000313" key="3">
    <source>
        <dbReference type="Proteomes" id="UP001189429"/>
    </source>
</evidence>
<feature type="compositionally biased region" description="Basic and acidic residues" evidence="1">
    <location>
        <begin position="191"/>
        <end position="212"/>
    </location>
</feature>
<gene>
    <name evidence="2" type="ORF">PCOR1329_LOCUS19557</name>
</gene>
<feature type="region of interest" description="Disordered" evidence="1">
    <location>
        <begin position="35"/>
        <end position="240"/>
    </location>
</feature>
<dbReference type="EMBL" id="CAUYUJ010006252">
    <property type="protein sequence ID" value="CAK0816709.1"/>
    <property type="molecule type" value="Genomic_DNA"/>
</dbReference>
<dbReference type="Proteomes" id="UP001189429">
    <property type="component" value="Unassembled WGS sequence"/>
</dbReference>
<protein>
    <submittedName>
        <fullName evidence="2">Uncharacterized protein</fullName>
    </submittedName>
</protein>
<evidence type="ECO:0000313" key="2">
    <source>
        <dbReference type="EMBL" id="CAK0816709.1"/>
    </source>
</evidence>
<feature type="compositionally biased region" description="Low complexity" evidence="1">
    <location>
        <begin position="117"/>
        <end position="134"/>
    </location>
</feature>
<reference evidence="2" key="1">
    <citation type="submission" date="2023-10" db="EMBL/GenBank/DDBJ databases">
        <authorList>
            <person name="Chen Y."/>
            <person name="Shah S."/>
            <person name="Dougan E. K."/>
            <person name="Thang M."/>
            <person name="Chan C."/>
        </authorList>
    </citation>
    <scope>NUCLEOTIDE SEQUENCE [LARGE SCALE GENOMIC DNA]</scope>
</reference>
<keyword evidence="3" id="KW-1185">Reference proteome</keyword>
<comment type="caution">
    <text evidence="2">The sequence shown here is derived from an EMBL/GenBank/DDBJ whole genome shotgun (WGS) entry which is preliminary data.</text>
</comment>
<feature type="compositionally biased region" description="Low complexity" evidence="1">
    <location>
        <begin position="214"/>
        <end position="225"/>
    </location>
</feature>
<evidence type="ECO:0000256" key="1">
    <source>
        <dbReference type="SAM" id="MobiDB-lite"/>
    </source>
</evidence>
<feature type="compositionally biased region" description="Acidic residues" evidence="1">
    <location>
        <begin position="77"/>
        <end position="88"/>
    </location>
</feature>
<organism evidence="2 3">
    <name type="scientific">Prorocentrum cordatum</name>
    <dbReference type="NCBI Taxonomy" id="2364126"/>
    <lineage>
        <taxon>Eukaryota</taxon>
        <taxon>Sar</taxon>
        <taxon>Alveolata</taxon>
        <taxon>Dinophyceae</taxon>
        <taxon>Prorocentrales</taxon>
        <taxon>Prorocentraceae</taxon>
        <taxon>Prorocentrum</taxon>
    </lineage>
</organism>
<feature type="compositionally biased region" description="Low complexity" evidence="1">
    <location>
        <begin position="147"/>
        <end position="165"/>
    </location>
</feature>
<sequence length="240" mass="24714">MRIGFACGPLFACSRRPCGRRLLFVLASAVLVHPRGPPAQSANPPTPACRGVEAGGAHEGVAPKGAGVEKGGGAPREEEEEEEEEEEGLGMGLATPGRKPASNFADLGGLTKPRPEAPAAGAAAATRAARSPLPRAEEGQAERTRAPRSQLQASAQQSSHARPSSTAGGNEPRSSAPGGPGAFPAAGNAGREARAETCCWREEKGGATDRPTRSRITSLRTSSPSGRWSGACLQDRCNHR</sequence>
<proteinExistence type="predicted"/>